<evidence type="ECO:0000313" key="2">
    <source>
        <dbReference type="EMBL" id="KAG1826993.1"/>
    </source>
</evidence>
<feature type="compositionally biased region" description="Polar residues" evidence="1">
    <location>
        <begin position="7"/>
        <end position="33"/>
    </location>
</feature>
<evidence type="ECO:0000313" key="3">
    <source>
        <dbReference type="Proteomes" id="UP000807769"/>
    </source>
</evidence>
<protein>
    <submittedName>
        <fullName evidence="2">Uncharacterized protein</fullName>
    </submittedName>
</protein>
<gene>
    <name evidence="2" type="ORF">BJ212DRAFT_1309752</name>
</gene>
<comment type="caution">
    <text evidence="2">The sequence shown here is derived from an EMBL/GenBank/DDBJ whole genome shotgun (WGS) entry which is preliminary data.</text>
</comment>
<feature type="region of interest" description="Disordered" evidence="1">
    <location>
        <begin position="1"/>
        <end position="104"/>
    </location>
</feature>
<proteinExistence type="predicted"/>
<dbReference type="Proteomes" id="UP000807769">
    <property type="component" value="Unassembled WGS sequence"/>
</dbReference>
<dbReference type="GeneID" id="64627961"/>
<reference evidence="2" key="1">
    <citation type="journal article" date="2020" name="New Phytol.">
        <title>Comparative genomics reveals dynamic genome evolution in host specialist ectomycorrhizal fungi.</title>
        <authorList>
            <person name="Lofgren L.A."/>
            <person name="Nguyen N.H."/>
            <person name="Vilgalys R."/>
            <person name="Ruytinx J."/>
            <person name="Liao H.L."/>
            <person name="Branco S."/>
            <person name="Kuo A."/>
            <person name="LaButti K."/>
            <person name="Lipzen A."/>
            <person name="Andreopoulos W."/>
            <person name="Pangilinan J."/>
            <person name="Riley R."/>
            <person name="Hundley H."/>
            <person name="Na H."/>
            <person name="Barry K."/>
            <person name="Grigoriev I.V."/>
            <person name="Stajich J.E."/>
            <person name="Kennedy P.G."/>
        </authorList>
    </citation>
    <scope>NUCLEOTIDE SEQUENCE</scope>
    <source>
        <strain evidence="2">MN1</strain>
    </source>
</reference>
<feature type="compositionally biased region" description="Polar residues" evidence="1">
    <location>
        <begin position="176"/>
        <end position="213"/>
    </location>
</feature>
<feature type="compositionally biased region" description="Low complexity" evidence="1">
    <location>
        <begin position="53"/>
        <end position="65"/>
    </location>
</feature>
<organism evidence="2 3">
    <name type="scientific">Suillus subaureus</name>
    <dbReference type="NCBI Taxonomy" id="48587"/>
    <lineage>
        <taxon>Eukaryota</taxon>
        <taxon>Fungi</taxon>
        <taxon>Dikarya</taxon>
        <taxon>Basidiomycota</taxon>
        <taxon>Agaricomycotina</taxon>
        <taxon>Agaricomycetes</taxon>
        <taxon>Agaricomycetidae</taxon>
        <taxon>Boletales</taxon>
        <taxon>Suillineae</taxon>
        <taxon>Suillaceae</taxon>
        <taxon>Suillus</taxon>
    </lineage>
</organism>
<dbReference type="EMBL" id="JABBWG010000001">
    <property type="protein sequence ID" value="KAG1826993.1"/>
    <property type="molecule type" value="Genomic_DNA"/>
</dbReference>
<sequence>MMEVDTHSPSTRMTRSFNYSLKRSRSPGSPSQERQPKRSSLALQDTYLSRRASSSVFSTNQNSSNHHQPSPDDWVRQASDLSIGRPNSVDPVPLPSVTGDVQDENMALDPDEHLKSCSSVLVFSPPRLLQPSRAHPTNTQLNASQAYIGPPQRPSQIVVGLADGQPLTPSLIMTHQQQPSSVYVQPGISSDGSSNQQELQSVPTQSHDFFQTTSSEIPIPPPLPISQSPGPKSTSGRKQRFTMGPRADCLKCRTGEKGHWMHFD</sequence>
<dbReference type="OrthoDB" id="3200438at2759"/>
<name>A0A9P7JK13_9AGAM</name>
<dbReference type="RefSeq" id="XP_041199840.1">
    <property type="nucleotide sequence ID" value="XM_041333944.1"/>
</dbReference>
<dbReference type="AlphaFoldDB" id="A0A9P7JK13"/>
<keyword evidence="3" id="KW-1185">Reference proteome</keyword>
<accession>A0A9P7JK13</accession>
<evidence type="ECO:0000256" key="1">
    <source>
        <dbReference type="SAM" id="MobiDB-lite"/>
    </source>
</evidence>
<feature type="region of interest" description="Disordered" evidence="1">
    <location>
        <begin position="176"/>
        <end position="244"/>
    </location>
</feature>